<accession>A0AAQ3W6Q5</accession>
<dbReference type="EMBL" id="CP147244">
    <property type="protein sequence ID" value="WYJ99537.1"/>
    <property type="molecule type" value="Genomic_DNA"/>
</dbReference>
<protein>
    <recommendedName>
        <fullName evidence="5">Carbohydrate-binding domain-containing protein</fullName>
    </recommendedName>
</protein>
<dbReference type="PROSITE" id="PS51257">
    <property type="entry name" value="PROKAR_LIPOPROTEIN"/>
    <property type="match status" value="1"/>
</dbReference>
<evidence type="ECO:0000313" key="3">
    <source>
        <dbReference type="EMBL" id="WYJ99537.1"/>
    </source>
</evidence>
<keyword evidence="2" id="KW-0732">Signal</keyword>
<feature type="chain" id="PRO_5043054229" description="Carbohydrate-binding domain-containing protein" evidence="2">
    <location>
        <begin position="23"/>
        <end position="626"/>
    </location>
</feature>
<sequence length="626" mass="65115">MKINKFGLTALTILLILFTGCAKEETNSLTTANSSKEQSVSVQEAKKTSETKYGKYDDEDFDESYDEKTATKIELIDSGSKIEGSGVSEKDNTLSITAGGTYILTGSYNGQIKIVANDETVHLILNTVTITNDTSSAIYVEQAKKVITTLAEDSKNSLSDGNKYNFTSTEETEPDATFFSKDDLTINGTGTLEVSGNYSNGIRSKDDLVITNGTINVTAKNNAIKGKDSISIADGTFSLKTTEGDGIQANNSTETDKGWIALDGGTFTIYSGNDGVQAETNLSIAQADLKIQTADGYEDQSIDTTASFKGLKASGNIVIDEGNFDFNTADDAIHSNAAISINNGTFKLASGDDGIHADTDLLINNGTINIDHSYEGLEGATVIINDGDITVNASDDGINAAGGSSDEADQEGPFGADSFGEPGTGTRQPGEALDSTKFIEVNGGTIYVNADGDGIDSNGDVRMTAGTLIVNGPTDNGNAALDYDGSFTMDGGILAASGSSGMAMSASDISSQVTLSLYFDDTQKEGTLVNLSNGAGDTILSFAPEKSFSHISISSPELKVGETVTLFTGGKDSGTEKNGLYSDSNYSSGTELAKISIEDVLTSVDQTGAEVSGNQMGGGPGGQPPK</sequence>
<evidence type="ECO:0000313" key="4">
    <source>
        <dbReference type="Proteomes" id="UP000194948"/>
    </source>
</evidence>
<keyword evidence="4" id="KW-1185">Reference proteome</keyword>
<name>A0AAQ3W6Q5_9ENTE</name>
<evidence type="ECO:0008006" key="5">
    <source>
        <dbReference type="Google" id="ProtNLM"/>
    </source>
</evidence>
<evidence type="ECO:0000256" key="2">
    <source>
        <dbReference type="SAM" id="SignalP"/>
    </source>
</evidence>
<evidence type="ECO:0000256" key="1">
    <source>
        <dbReference type="SAM" id="MobiDB-lite"/>
    </source>
</evidence>
<feature type="compositionally biased region" description="Gly residues" evidence="1">
    <location>
        <begin position="615"/>
        <end position="626"/>
    </location>
</feature>
<dbReference type="RefSeq" id="WP_086313036.1">
    <property type="nucleotide sequence ID" value="NZ_CP147244.1"/>
</dbReference>
<reference evidence="3" key="1">
    <citation type="submission" date="2017-05" db="EMBL/GenBank/DDBJ databases">
        <authorList>
            <consortium name="The Broad Institute Genomics Platform"/>
            <consortium name="The Broad Institute Genomic Center for Infectious Diseases"/>
            <person name="Earl A."/>
            <person name="Manson A."/>
            <person name="Schwartman J."/>
            <person name="Gilmore M."/>
            <person name="Abouelleil A."/>
            <person name="Cao P."/>
            <person name="Chapman S."/>
            <person name="Cusick C."/>
            <person name="Shea T."/>
            <person name="Young S."/>
            <person name="Neafsey D."/>
            <person name="Nusbaum C."/>
            <person name="Birren B."/>
        </authorList>
    </citation>
    <scope>NUCLEOTIDE SEQUENCE</scope>
    <source>
        <strain evidence="3">7F3_DIV0205</strain>
    </source>
</reference>
<reference evidence="3" key="2">
    <citation type="submission" date="2024-03" db="EMBL/GenBank/DDBJ databases">
        <title>The Genome Sequence of Enterococcus sp. DIV0205d.</title>
        <authorList>
            <consortium name="The Broad Institute Genomics Platform"/>
            <consortium name="The Broad Institute Microbial Omics Core"/>
            <consortium name="The Broad Institute Genomic Center for Infectious Diseases"/>
            <person name="Earl A."/>
            <person name="Manson A."/>
            <person name="Gilmore M."/>
            <person name="Schwartman J."/>
            <person name="Shea T."/>
            <person name="Abouelleil A."/>
            <person name="Cao P."/>
            <person name="Chapman S."/>
            <person name="Cusick C."/>
            <person name="Young S."/>
            <person name="Neafsey D."/>
            <person name="Nusbaum C."/>
            <person name="Birren B."/>
        </authorList>
    </citation>
    <scope>NUCLEOTIDE SEQUENCE</scope>
    <source>
        <strain evidence="3">7F3_DIV0205</strain>
    </source>
</reference>
<feature type="region of interest" description="Disordered" evidence="1">
    <location>
        <begin position="606"/>
        <end position="626"/>
    </location>
</feature>
<gene>
    <name evidence="3" type="ORF">A5821_000614</name>
</gene>
<proteinExistence type="predicted"/>
<organism evidence="3 4">
    <name type="scientific">Candidatus Enterococcus palustris</name>
    <dbReference type="NCBI Taxonomy" id="1834189"/>
    <lineage>
        <taxon>Bacteria</taxon>
        <taxon>Bacillati</taxon>
        <taxon>Bacillota</taxon>
        <taxon>Bacilli</taxon>
        <taxon>Lactobacillales</taxon>
        <taxon>Enterococcaceae</taxon>
        <taxon>Enterococcus</taxon>
    </lineage>
</organism>
<dbReference type="Pfam" id="PF14262">
    <property type="entry name" value="Cthe_2159"/>
    <property type="match status" value="1"/>
</dbReference>
<dbReference type="Proteomes" id="UP000194948">
    <property type="component" value="Chromosome"/>
</dbReference>
<feature type="region of interest" description="Disordered" evidence="1">
    <location>
        <begin position="395"/>
        <end position="433"/>
    </location>
</feature>
<dbReference type="AlphaFoldDB" id="A0AAQ3W6Q5"/>
<feature type="signal peptide" evidence="2">
    <location>
        <begin position="1"/>
        <end position="22"/>
    </location>
</feature>
<dbReference type="InterPro" id="IPR025584">
    <property type="entry name" value="Cthe_2159"/>
</dbReference>